<dbReference type="Proteomes" id="UP000425960">
    <property type="component" value="Chromosome"/>
</dbReference>
<evidence type="ECO:0000256" key="1">
    <source>
        <dbReference type="SAM" id="SignalP"/>
    </source>
</evidence>
<keyword evidence="1" id="KW-0732">Signal</keyword>
<organism evidence="2 3">
    <name type="scientific">Desulfosarcina ovata subsp. sediminis</name>
    <dbReference type="NCBI Taxonomy" id="885957"/>
    <lineage>
        <taxon>Bacteria</taxon>
        <taxon>Pseudomonadati</taxon>
        <taxon>Thermodesulfobacteriota</taxon>
        <taxon>Desulfobacteria</taxon>
        <taxon>Desulfobacterales</taxon>
        <taxon>Desulfosarcinaceae</taxon>
        <taxon>Desulfosarcina</taxon>
    </lineage>
</organism>
<dbReference type="KEGG" id="dov:DSCO28_38780"/>
<name>A0A5K7ZSY7_9BACT</name>
<sequence>MRSVILLALFCLLGCSSSFTEKLDEIQTKEPSYHWKAAIHYPASTNSLGKFENRLHELEKEYPGLLPYAFGLYAASNQSLETFLEKIKEAENSREKRDRYFPYHYATSPYSLDEFRKRLRTDLSDKNIKVRLNSGDDKAYFAASQHDVPTFLTRYKEIQEAFPKSEIMWGLYAYSNNSLR</sequence>
<feature type="signal peptide" evidence="1">
    <location>
        <begin position="1"/>
        <end position="20"/>
    </location>
</feature>
<evidence type="ECO:0000313" key="2">
    <source>
        <dbReference type="EMBL" id="BBO83312.1"/>
    </source>
</evidence>
<feature type="chain" id="PRO_5024450480" description="Lipoprotein" evidence="1">
    <location>
        <begin position="21"/>
        <end position="180"/>
    </location>
</feature>
<proteinExistence type="predicted"/>
<gene>
    <name evidence="2" type="ORF">DSCO28_38780</name>
</gene>
<evidence type="ECO:0008006" key="4">
    <source>
        <dbReference type="Google" id="ProtNLM"/>
    </source>
</evidence>
<dbReference type="EMBL" id="AP021876">
    <property type="protein sequence ID" value="BBO83312.1"/>
    <property type="molecule type" value="Genomic_DNA"/>
</dbReference>
<reference evidence="2 3" key="1">
    <citation type="submission" date="2019-11" db="EMBL/GenBank/DDBJ databases">
        <title>Comparative genomics of hydrocarbon-degrading Desulfosarcina strains.</title>
        <authorList>
            <person name="Watanabe M."/>
            <person name="Kojima H."/>
            <person name="Fukui M."/>
        </authorList>
    </citation>
    <scope>NUCLEOTIDE SEQUENCE [LARGE SCALE GENOMIC DNA]</scope>
    <source>
        <strain evidence="2 3">28bB2T</strain>
    </source>
</reference>
<protein>
    <recommendedName>
        <fullName evidence="4">Lipoprotein</fullName>
    </recommendedName>
</protein>
<dbReference type="AlphaFoldDB" id="A0A5K7ZSY7"/>
<evidence type="ECO:0000313" key="3">
    <source>
        <dbReference type="Proteomes" id="UP000425960"/>
    </source>
</evidence>
<dbReference type="RefSeq" id="WP_155323565.1">
    <property type="nucleotide sequence ID" value="NZ_AP021876.1"/>
</dbReference>
<accession>A0A5K7ZSY7</accession>